<dbReference type="InterPro" id="IPR029063">
    <property type="entry name" value="SAM-dependent_MTases_sf"/>
</dbReference>
<name>A0A4Z0PW71_9BACT</name>
<dbReference type="AlphaFoldDB" id="A0A4Z0PW71"/>
<sequence length="432" mass="48646">MSLSFEKAKVLNPKRSSDTTTNRVNWHDYYAGYSSEFAYAILSSIGLNKESLVMDPWNGAGTTTLAASAIGYKSVGFDLNPVPVIIAKAFKISYGEKPSIVPLLSKIINKFKVINIKYDSNDPLRLWFKEDSSCYIRALERSIQYFLIQEQKGKYVFIKSNVNLVSEIAAFFYLAVFRVVRSLIGQFQSSNPTWVKQPKDEHSKVSIDKNSIRLAFVSEVNAMLENFDPVFDNSANAESKLFIGNSLNIQCEKNSVDFVLSSPPYCTRIDYGVYTMPELCVLGLFKSELDNLRRSLIGSTTVPKNAPASSVEWGEVCNSFLDEVKNHPSISSDTYYLKNHLQYFDLMFSSLLEINRVLKKGGACTLVVQDSYYKDVHNDLPEIISQMGNNLGWSLAIKKEFPSLFNMSGVNPGVKRYRKQTDATESVLVFSK</sequence>
<evidence type="ECO:0000313" key="1">
    <source>
        <dbReference type="EMBL" id="TGE21725.1"/>
    </source>
</evidence>
<organism evidence="1 2">
    <name type="scientific">Hymenobacter aquaticus</name>
    <dbReference type="NCBI Taxonomy" id="1867101"/>
    <lineage>
        <taxon>Bacteria</taxon>
        <taxon>Pseudomonadati</taxon>
        <taxon>Bacteroidota</taxon>
        <taxon>Cytophagia</taxon>
        <taxon>Cytophagales</taxon>
        <taxon>Hymenobacteraceae</taxon>
        <taxon>Hymenobacter</taxon>
    </lineage>
</organism>
<dbReference type="OrthoDB" id="1273118at2"/>
<proteinExistence type="predicted"/>
<protein>
    <submittedName>
        <fullName evidence="1">Uncharacterized protein</fullName>
    </submittedName>
</protein>
<keyword evidence="2" id="KW-1185">Reference proteome</keyword>
<reference evidence="1 2" key="1">
    <citation type="submission" date="2019-04" db="EMBL/GenBank/DDBJ databases">
        <authorList>
            <person name="Feng G."/>
            <person name="Zhang J."/>
            <person name="Zhu H."/>
        </authorList>
    </citation>
    <scope>NUCLEOTIDE SEQUENCE [LARGE SCALE GENOMIC DNA]</scope>
    <source>
        <strain evidence="1 2">JCM 31653</strain>
    </source>
</reference>
<dbReference type="RefSeq" id="WP_135464271.1">
    <property type="nucleotide sequence ID" value="NZ_SRLC01000002.1"/>
</dbReference>
<dbReference type="Proteomes" id="UP000297549">
    <property type="component" value="Unassembled WGS sequence"/>
</dbReference>
<gene>
    <name evidence="1" type="ORF">E5K00_15750</name>
</gene>
<comment type="caution">
    <text evidence="1">The sequence shown here is derived from an EMBL/GenBank/DDBJ whole genome shotgun (WGS) entry which is preliminary data.</text>
</comment>
<evidence type="ECO:0000313" key="2">
    <source>
        <dbReference type="Proteomes" id="UP000297549"/>
    </source>
</evidence>
<dbReference type="SUPFAM" id="SSF53335">
    <property type="entry name" value="S-adenosyl-L-methionine-dependent methyltransferases"/>
    <property type="match status" value="2"/>
</dbReference>
<dbReference type="Gene3D" id="3.40.50.150">
    <property type="entry name" value="Vaccinia Virus protein VP39"/>
    <property type="match status" value="2"/>
</dbReference>
<accession>A0A4Z0PW71</accession>
<dbReference type="EMBL" id="SRLC01000002">
    <property type="protein sequence ID" value="TGE21725.1"/>
    <property type="molecule type" value="Genomic_DNA"/>
</dbReference>